<dbReference type="Pfam" id="PF03054">
    <property type="entry name" value="tRNA_Me_trans"/>
    <property type="match status" value="1"/>
</dbReference>
<dbReference type="Gene3D" id="2.40.30.10">
    <property type="entry name" value="Translation factors"/>
    <property type="match status" value="1"/>
</dbReference>
<dbReference type="NCBIfam" id="TIGR00420">
    <property type="entry name" value="trmU"/>
    <property type="match status" value="1"/>
</dbReference>
<evidence type="ECO:0000313" key="12">
    <source>
        <dbReference type="EMBL" id="NIR74976.1"/>
    </source>
</evidence>
<feature type="region of interest" description="Interaction with tRNA" evidence="9">
    <location>
        <begin position="140"/>
        <end position="142"/>
    </location>
</feature>
<evidence type="ECO:0000256" key="7">
    <source>
        <dbReference type="ARBA" id="ARBA00023157"/>
    </source>
</evidence>
<dbReference type="GO" id="GO:0103016">
    <property type="term" value="F:tRNA-uridine 2-sulfurtransferase activity"/>
    <property type="evidence" value="ECO:0007669"/>
    <property type="project" value="UniProtKB-EC"/>
</dbReference>
<feature type="domain" description="tRNA-specific 2-thiouridylase MnmA-like C-terminal" evidence="10">
    <location>
        <begin position="273"/>
        <end position="347"/>
    </location>
</feature>
<proteinExistence type="inferred from homology"/>
<organism evidence="12 13">
    <name type="scientific">Candidatus Kutchimonas denitrificans</name>
    <dbReference type="NCBI Taxonomy" id="3056748"/>
    <lineage>
        <taxon>Bacteria</taxon>
        <taxon>Pseudomonadati</taxon>
        <taxon>Gemmatimonadota</taxon>
        <taxon>Gemmatimonadia</taxon>
        <taxon>Candidatus Palauibacterales</taxon>
        <taxon>Candidatus Palauibacteraceae</taxon>
        <taxon>Candidatus Kutchimonas</taxon>
    </lineage>
</organism>
<evidence type="ECO:0000259" key="10">
    <source>
        <dbReference type="Pfam" id="PF20258"/>
    </source>
</evidence>
<keyword evidence="2 9" id="KW-0808">Transferase</keyword>
<comment type="caution">
    <text evidence="12">The sequence shown here is derived from an EMBL/GenBank/DDBJ whole genome shotgun (WGS) entry which is preliminary data.</text>
</comment>
<protein>
    <recommendedName>
        <fullName evidence="9">tRNA-specific 2-thiouridylase MnmA</fullName>
        <ecNumber evidence="9">2.8.1.13</ecNumber>
    </recommendedName>
</protein>
<reference evidence="12 13" key="1">
    <citation type="submission" date="2020-01" db="EMBL/GenBank/DDBJ databases">
        <title>Genomes assembled from Gulf of Kutch pelagic sediment metagenomes.</title>
        <authorList>
            <person name="Chandrashekar M."/>
            <person name="Mahajan M.S."/>
            <person name="Dave K.J."/>
            <person name="Vatsa P."/>
            <person name="Nathani N.M."/>
        </authorList>
    </citation>
    <scope>NUCLEOTIDE SEQUENCE [LARGE SCALE GENOMIC DNA]</scope>
    <source>
        <strain evidence="12">KS3-K002</strain>
    </source>
</reference>
<dbReference type="HAMAP" id="MF_00144">
    <property type="entry name" value="tRNA_thiouridyl_MnmA"/>
    <property type="match status" value="1"/>
</dbReference>
<dbReference type="InterPro" id="IPR046885">
    <property type="entry name" value="MnmA-like_C"/>
</dbReference>
<evidence type="ECO:0000259" key="11">
    <source>
        <dbReference type="Pfam" id="PF20259"/>
    </source>
</evidence>
<feature type="domain" description="tRNA-specific 2-thiouridylase MnmA-like central" evidence="11">
    <location>
        <begin position="209"/>
        <end position="265"/>
    </location>
</feature>
<evidence type="ECO:0000256" key="2">
    <source>
        <dbReference type="ARBA" id="ARBA00022679"/>
    </source>
</evidence>
<dbReference type="GO" id="GO:0005737">
    <property type="term" value="C:cytoplasm"/>
    <property type="evidence" value="ECO:0007669"/>
    <property type="project" value="UniProtKB-SubCell"/>
</dbReference>
<dbReference type="SUPFAM" id="SSF52402">
    <property type="entry name" value="Adenine nucleotide alpha hydrolases-like"/>
    <property type="match status" value="1"/>
</dbReference>
<comment type="similarity">
    <text evidence="9">Belongs to the MnmA/TRMU family.</text>
</comment>
<evidence type="ECO:0000256" key="4">
    <source>
        <dbReference type="ARBA" id="ARBA00022741"/>
    </source>
</evidence>
<comment type="subcellular location">
    <subcellularLocation>
        <location evidence="9">Cytoplasm</location>
    </subcellularLocation>
</comment>
<keyword evidence="6 9" id="KW-0694">RNA-binding</keyword>
<evidence type="ECO:0000256" key="3">
    <source>
        <dbReference type="ARBA" id="ARBA00022694"/>
    </source>
</evidence>
<feature type="active site" description="Cysteine persulfide intermediate" evidence="9">
    <location>
        <position position="190"/>
    </location>
</feature>
<dbReference type="GO" id="GO:0002143">
    <property type="term" value="P:tRNA wobble position uridine thiolation"/>
    <property type="evidence" value="ECO:0007669"/>
    <property type="project" value="TreeGrafter"/>
</dbReference>
<evidence type="ECO:0000256" key="6">
    <source>
        <dbReference type="ARBA" id="ARBA00022884"/>
    </source>
</evidence>
<keyword evidence="7" id="KW-1015">Disulfide bond</keyword>
<dbReference type="GO" id="GO:0000049">
    <property type="term" value="F:tRNA binding"/>
    <property type="evidence" value="ECO:0007669"/>
    <property type="project" value="UniProtKB-KW"/>
</dbReference>
<dbReference type="InterPro" id="IPR014729">
    <property type="entry name" value="Rossmann-like_a/b/a_fold"/>
</dbReference>
<dbReference type="InterPro" id="IPR023382">
    <property type="entry name" value="MnmA-like_central_sf"/>
</dbReference>
<dbReference type="PANTHER" id="PTHR11933:SF5">
    <property type="entry name" value="MITOCHONDRIAL TRNA-SPECIFIC 2-THIOURIDYLASE 1"/>
    <property type="match status" value="1"/>
</dbReference>
<comment type="function">
    <text evidence="9">Catalyzes the 2-thiolation of uridine at the wobble position (U34) of tRNA, leading to the formation of s(2)U34.</text>
</comment>
<dbReference type="CDD" id="cd01998">
    <property type="entry name" value="MnmA_TRMU-like"/>
    <property type="match status" value="1"/>
</dbReference>
<evidence type="ECO:0000256" key="8">
    <source>
        <dbReference type="ARBA" id="ARBA00051542"/>
    </source>
</evidence>
<dbReference type="Gene3D" id="3.40.50.620">
    <property type="entry name" value="HUPs"/>
    <property type="match status" value="1"/>
</dbReference>
<dbReference type="EMBL" id="JAACAK010000051">
    <property type="protein sequence ID" value="NIR74976.1"/>
    <property type="molecule type" value="Genomic_DNA"/>
</dbReference>
<feature type="binding site" evidence="9">
    <location>
        <position position="26"/>
    </location>
    <ligand>
        <name>ATP</name>
        <dbReference type="ChEBI" id="CHEBI:30616"/>
    </ligand>
</feature>
<sequence>MSGGVDSSVAAALIAERGDQAVGATIKTFCYGTTPGTSKSCCGLEGIADARAVAQRLGISHHVFDLEEEFTRDVIDDFVAEYARGRTPNPCVLCNSHTKFRDLLRRARMLGCDRIATGHYARVVRENGTSRLCRAVDRTKDQTYFLWGLDPEALERLELPVGELSKPEVRGRARALGLVTAEKPESFDICFVPDGDYAGFLATRLEDGHAAFQPGPMITTDGAAVGEHDGYCRFTIGQRKGLPGGFEEPMYVVRIEPEDRTVVIGPADALDSRRVTVAGTNWLSGPPEEGREVGVQIRHRGSEVPGRIEELSADRVTVRLYDPHRAVTPGQSAAVYDGDVLLGGGRIR</sequence>
<keyword evidence="5 9" id="KW-0067">ATP-binding</keyword>
<keyword evidence="9" id="KW-0963">Cytoplasm</keyword>
<evidence type="ECO:0000313" key="13">
    <source>
        <dbReference type="Proteomes" id="UP000702544"/>
    </source>
</evidence>
<dbReference type="AlphaFoldDB" id="A0AAE4ZA83"/>
<dbReference type="PANTHER" id="PTHR11933">
    <property type="entry name" value="TRNA 5-METHYLAMINOMETHYL-2-THIOURIDYLATE -METHYLTRANSFERASE"/>
    <property type="match status" value="1"/>
</dbReference>
<evidence type="ECO:0000256" key="5">
    <source>
        <dbReference type="ARBA" id="ARBA00022840"/>
    </source>
</evidence>
<dbReference type="Pfam" id="PF20258">
    <property type="entry name" value="tRNA_Me_trans_C"/>
    <property type="match status" value="1"/>
</dbReference>
<feature type="active site" description="Nucleophile" evidence="9">
    <location>
        <position position="94"/>
    </location>
</feature>
<feature type="binding site" evidence="9">
    <location>
        <position position="118"/>
    </location>
    <ligand>
        <name>ATP</name>
        <dbReference type="ChEBI" id="CHEBI:30616"/>
    </ligand>
</feature>
<dbReference type="InterPro" id="IPR004506">
    <property type="entry name" value="MnmA-like"/>
</dbReference>
<dbReference type="Pfam" id="PF20259">
    <property type="entry name" value="tRNA_Me_trans_M"/>
    <property type="match status" value="1"/>
</dbReference>
<accession>A0AAE4ZA83</accession>
<feature type="site" description="Interaction with tRNA" evidence="9">
    <location>
        <position position="331"/>
    </location>
</feature>
<dbReference type="Gene3D" id="2.30.30.280">
    <property type="entry name" value="Adenine nucleotide alpha hydrolases-like domains"/>
    <property type="match status" value="1"/>
</dbReference>
<dbReference type="GO" id="GO:0005524">
    <property type="term" value="F:ATP binding"/>
    <property type="evidence" value="ECO:0007669"/>
    <property type="project" value="UniProtKB-KW"/>
</dbReference>
<evidence type="ECO:0000256" key="1">
    <source>
        <dbReference type="ARBA" id="ARBA00022555"/>
    </source>
</evidence>
<dbReference type="EC" id="2.8.1.13" evidence="9"/>
<keyword evidence="1 9" id="KW-0820">tRNA-binding</keyword>
<gene>
    <name evidence="9 12" type="primary">mnmA</name>
    <name evidence="12" type="ORF">GWO12_07660</name>
</gene>
<dbReference type="Proteomes" id="UP000702544">
    <property type="component" value="Unassembled WGS sequence"/>
</dbReference>
<keyword evidence="4 9" id="KW-0547">Nucleotide-binding</keyword>
<dbReference type="InterPro" id="IPR046884">
    <property type="entry name" value="MnmA-like_central"/>
</dbReference>
<name>A0AAE4ZA83_9BACT</name>
<dbReference type="NCBIfam" id="NF001138">
    <property type="entry name" value="PRK00143.1"/>
    <property type="match status" value="1"/>
</dbReference>
<comment type="caution">
    <text evidence="9">Lacks conserved residue(s) required for the propagation of feature annotation.</text>
</comment>
<evidence type="ECO:0000256" key="9">
    <source>
        <dbReference type="HAMAP-Rule" id="MF_00144"/>
    </source>
</evidence>
<comment type="catalytic activity">
    <reaction evidence="8 9">
        <text>S-sulfanyl-L-cysteinyl-[protein] + uridine(34) in tRNA + AH2 + ATP = 2-thiouridine(34) in tRNA + L-cysteinyl-[protein] + A + AMP + diphosphate + H(+)</text>
        <dbReference type="Rhea" id="RHEA:47032"/>
        <dbReference type="Rhea" id="RHEA-COMP:10131"/>
        <dbReference type="Rhea" id="RHEA-COMP:11726"/>
        <dbReference type="Rhea" id="RHEA-COMP:11727"/>
        <dbReference type="Rhea" id="RHEA-COMP:11728"/>
        <dbReference type="ChEBI" id="CHEBI:13193"/>
        <dbReference type="ChEBI" id="CHEBI:15378"/>
        <dbReference type="ChEBI" id="CHEBI:17499"/>
        <dbReference type="ChEBI" id="CHEBI:29950"/>
        <dbReference type="ChEBI" id="CHEBI:30616"/>
        <dbReference type="ChEBI" id="CHEBI:33019"/>
        <dbReference type="ChEBI" id="CHEBI:61963"/>
        <dbReference type="ChEBI" id="CHEBI:65315"/>
        <dbReference type="ChEBI" id="CHEBI:87170"/>
        <dbReference type="ChEBI" id="CHEBI:456215"/>
        <dbReference type="EC" id="2.8.1.13"/>
    </reaction>
</comment>
<keyword evidence="3 9" id="KW-0819">tRNA processing</keyword>
<feature type="site" description="Interaction with tRNA" evidence="9">
    <location>
        <position position="119"/>
    </location>
</feature>